<organism evidence="3 4">
    <name type="scientific">Gossypium hirsutum</name>
    <name type="common">Upland cotton</name>
    <name type="synonym">Gossypium mexicanum</name>
    <dbReference type="NCBI Taxonomy" id="3635"/>
    <lineage>
        <taxon>Eukaryota</taxon>
        <taxon>Viridiplantae</taxon>
        <taxon>Streptophyta</taxon>
        <taxon>Embryophyta</taxon>
        <taxon>Tracheophyta</taxon>
        <taxon>Spermatophyta</taxon>
        <taxon>Magnoliopsida</taxon>
        <taxon>eudicotyledons</taxon>
        <taxon>Gunneridae</taxon>
        <taxon>Pentapetalae</taxon>
        <taxon>rosids</taxon>
        <taxon>malvids</taxon>
        <taxon>Malvales</taxon>
        <taxon>Malvaceae</taxon>
        <taxon>Malvoideae</taxon>
        <taxon>Gossypium</taxon>
    </lineage>
</organism>
<dbReference type="AlphaFoldDB" id="A0A1U8J6Q9"/>
<feature type="signal peptide" evidence="2">
    <location>
        <begin position="1"/>
        <end position="22"/>
    </location>
</feature>
<dbReference type="PANTHER" id="PTHR11802:SF227">
    <property type="entry name" value="SERINE CARBOXYPEPTIDASE-LIKE 41"/>
    <property type="match status" value="1"/>
</dbReference>
<sequence length="260" mass="29234">MEFRGVIFVSFLIFQLGVNSNAFPMNDLISKLPRQPDVNFRQFGGYIDVDENVVGRSLFYYFVEAEKDPLTQPLTVWLTGGPGCSSVGDAFGSVGPFIVTKDAHGLQTNFISWNKVSNLLFIDSPIGSGWSYSNTSSDYSNGDDSTNKILLTFMQKWYEKYPVFKSKDLYLAGSSFAGHFVPNLANALLDDNKQSKQSKFNLKGLVLGNPMLRKKLGDLAKIDFFFSRKMINSSLYNKIKKECNAIDENNYFSSIKTTWS</sequence>
<dbReference type="Proteomes" id="UP000818029">
    <property type="component" value="Chromosome D05"/>
</dbReference>
<gene>
    <name evidence="4" type="primary">LOC107902168</name>
</gene>
<dbReference type="Gene3D" id="3.40.50.1820">
    <property type="entry name" value="alpha/beta hydrolase"/>
    <property type="match status" value="1"/>
</dbReference>
<evidence type="ECO:0000313" key="3">
    <source>
        <dbReference type="Proteomes" id="UP000818029"/>
    </source>
</evidence>
<dbReference type="SUPFAM" id="SSF53474">
    <property type="entry name" value="alpha/beta-Hydrolases"/>
    <property type="match status" value="1"/>
</dbReference>
<dbReference type="SMR" id="A0A1U8J6Q9"/>
<reference evidence="3" key="1">
    <citation type="journal article" date="2020" name="Nat. Genet.">
        <title>Genomic diversifications of five Gossypium allopolyploid species and their impact on cotton improvement.</title>
        <authorList>
            <person name="Chen Z.J."/>
            <person name="Sreedasyam A."/>
            <person name="Ando A."/>
            <person name="Song Q."/>
            <person name="De Santiago L.M."/>
            <person name="Hulse-Kemp A.M."/>
            <person name="Ding M."/>
            <person name="Ye W."/>
            <person name="Kirkbride R.C."/>
            <person name="Jenkins J."/>
            <person name="Plott C."/>
            <person name="Lovell J."/>
            <person name="Lin Y.M."/>
            <person name="Vaughn R."/>
            <person name="Liu B."/>
            <person name="Simpson S."/>
            <person name="Scheffler B.E."/>
            <person name="Wen L."/>
            <person name="Saski C.A."/>
            <person name="Grover C.E."/>
            <person name="Hu G."/>
            <person name="Conover J.L."/>
            <person name="Carlson J.W."/>
            <person name="Shu S."/>
            <person name="Boston L.B."/>
            <person name="Williams M."/>
            <person name="Peterson D.G."/>
            <person name="McGee K."/>
            <person name="Jones D.C."/>
            <person name="Wendel J.F."/>
            <person name="Stelly D.M."/>
            <person name="Grimwood J."/>
            <person name="Schmutz J."/>
        </authorList>
    </citation>
    <scope>NUCLEOTIDE SEQUENCE [LARGE SCALE GENOMIC DNA]</scope>
    <source>
        <strain evidence="3">cv. TM-1</strain>
    </source>
</reference>
<dbReference type="InterPro" id="IPR029058">
    <property type="entry name" value="AB_hydrolase_fold"/>
</dbReference>
<proteinExistence type="inferred from homology"/>
<dbReference type="KEGG" id="ghi:107902168"/>
<dbReference type="RefSeq" id="XP_016683879.2">
    <property type="nucleotide sequence ID" value="XM_016828390.2"/>
</dbReference>
<evidence type="ECO:0000256" key="2">
    <source>
        <dbReference type="SAM" id="SignalP"/>
    </source>
</evidence>
<name>A0A1U8J6Q9_GOSHI</name>
<keyword evidence="2" id="KW-0732">Signal</keyword>
<evidence type="ECO:0000313" key="4">
    <source>
        <dbReference type="RefSeq" id="XP_016683879.2"/>
    </source>
</evidence>
<dbReference type="Pfam" id="PF00450">
    <property type="entry name" value="Peptidase_S10"/>
    <property type="match status" value="1"/>
</dbReference>
<accession>A0A1U8J6Q9</accession>
<evidence type="ECO:0000256" key="1">
    <source>
        <dbReference type="ARBA" id="ARBA00009431"/>
    </source>
</evidence>
<reference evidence="4" key="2">
    <citation type="submission" date="2025-08" db="UniProtKB">
        <authorList>
            <consortium name="RefSeq"/>
        </authorList>
    </citation>
    <scope>IDENTIFICATION</scope>
</reference>
<feature type="chain" id="PRO_5046607886" evidence="2">
    <location>
        <begin position="23"/>
        <end position="260"/>
    </location>
</feature>
<dbReference type="PRINTS" id="PR00724">
    <property type="entry name" value="CRBOXYPTASEC"/>
</dbReference>
<dbReference type="GO" id="GO:0004185">
    <property type="term" value="F:serine-type carboxypeptidase activity"/>
    <property type="evidence" value="ECO:0000318"/>
    <property type="project" value="GO_Central"/>
</dbReference>
<dbReference type="STRING" id="3635.A0A1U8J6Q9"/>
<dbReference type="PANTHER" id="PTHR11802">
    <property type="entry name" value="SERINE PROTEASE FAMILY S10 SERINE CARBOXYPEPTIDASE"/>
    <property type="match status" value="1"/>
</dbReference>
<dbReference type="GeneID" id="107902168"/>
<dbReference type="PaxDb" id="3635-A0A1U8J6Q9"/>
<protein>
    <submittedName>
        <fullName evidence="4">Serine carboxypeptidase-like 44</fullName>
    </submittedName>
</protein>
<comment type="similarity">
    <text evidence="1">Belongs to the peptidase S10 family.</text>
</comment>
<keyword evidence="3" id="KW-1185">Reference proteome</keyword>
<dbReference type="GO" id="GO:0006508">
    <property type="term" value="P:proteolysis"/>
    <property type="evidence" value="ECO:0007669"/>
    <property type="project" value="InterPro"/>
</dbReference>
<dbReference type="InterPro" id="IPR001563">
    <property type="entry name" value="Peptidase_S10"/>
</dbReference>